<dbReference type="RefSeq" id="WP_023550802.1">
    <property type="nucleotide sequence ID" value="NZ_CM002285.1"/>
</dbReference>
<sequence length="156" mass="16934">MRYATITPDGELAHHDDEPDWHALVGPENKARVSLRGLAVTGWVNDVGLLLPERYPRNVIGSCVLASLGAAVQPYAGTIVLTGWNPDNTPRGLLEIEPLPQPVHHLDTVHGDVLKALAGQTPRELSPSWAESMREVAEHVRTAPAPSLTLRPVRLS</sequence>
<dbReference type="OrthoDB" id="4191837at2"/>
<evidence type="ECO:0000313" key="1">
    <source>
        <dbReference type="EMBL" id="EST24493.1"/>
    </source>
</evidence>
<keyword evidence="2" id="KW-1185">Reference proteome</keyword>
<dbReference type="EMBL" id="AWQX01000265">
    <property type="protein sequence ID" value="EST24493.1"/>
    <property type="molecule type" value="Genomic_DNA"/>
</dbReference>
<accession>V6JXR0</accession>
<comment type="caution">
    <text evidence="1">The sequence shown here is derived from an EMBL/GenBank/DDBJ whole genome shotgun (WGS) entry which is preliminary data.</text>
</comment>
<dbReference type="STRING" id="1352936.M878_30470"/>
<evidence type="ECO:0000313" key="2">
    <source>
        <dbReference type="Proteomes" id="UP000017984"/>
    </source>
</evidence>
<gene>
    <name evidence="1" type="ORF">M878_30470</name>
</gene>
<dbReference type="PATRIC" id="fig|1352936.5.peg.6348"/>
<protein>
    <submittedName>
        <fullName evidence="1">Uncharacterized protein</fullName>
    </submittedName>
</protein>
<dbReference type="AlphaFoldDB" id="V6JXR0"/>
<organism evidence="1 2">
    <name type="scientific">Streptomyces roseochromogenus subsp. oscitans DS 12.976</name>
    <dbReference type="NCBI Taxonomy" id="1352936"/>
    <lineage>
        <taxon>Bacteria</taxon>
        <taxon>Bacillati</taxon>
        <taxon>Actinomycetota</taxon>
        <taxon>Actinomycetes</taxon>
        <taxon>Kitasatosporales</taxon>
        <taxon>Streptomycetaceae</taxon>
        <taxon>Streptomyces</taxon>
    </lineage>
</organism>
<reference evidence="1 2" key="1">
    <citation type="journal article" date="2014" name="Genome Announc.">
        <title>Draft Genome Sequence of Streptomyces roseochromogenes subsp. oscitans DS 12.976, Producer of the Aminocoumarin Antibiotic Clorobiocin.</title>
        <authorList>
            <person name="Ruckert C."/>
            <person name="Kalinowski J."/>
            <person name="Heide L."/>
            <person name="Apel A.K."/>
        </authorList>
    </citation>
    <scope>NUCLEOTIDE SEQUENCE [LARGE SCALE GENOMIC DNA]</scope>
    <source>
        <strain evidence="1 2">DS 12.976</strain>
    </source>
</reference>
<dbReference type="HOGENOM" id="CLU_1685625_0_0_11"/>
<proteinExistence type="predicted"/>
<name>V6JXR0_STRRC</name>
<dbReference type="Proteomes" id="UP000017984">
    <property type="component" value="Chromosome"/>
</dbReference>